<keyword evidence="5" id="KW-1185">Reference proteome</keyword>
<dbReference type="PANTHER" id="PTHR12484:SF1">
    <property type="entry name" value="A-KINASE ANCHOR PROTEIN 17B"/>
    <property type="match status" value="1"/>
</dbReference>
<reference evidence="4" key="1">
    <citation type="submission" date="2025-08" db="UniProtKB">
        <authorList>
            <consortium name="Ensembl"/>
        </authorList>
    </citation>
    <scope>IDENTIFICATION</scope>
</reference>
<protein>
    <recommendedName>
        <fullName evidence="3">RRM domain-containing protein</fullName>
    </recommendedName>
</protein>
<reference evidence="4" key="2">
    <citation type="submission" date="2025-09" db="UniProtKB">
        <authorList>
            <consortium name="Ensembl"/>
        </authorList>
    </citation>
    <scope>IDENTIFICATION</scope>
</reference>
<dbReference type="Proteomes" id="UP000694569">
    <property type="component" value="Unplaced"/>
</dbReference>
<dbReference type="CDD" id="cd12264">
    <property type="entry name" value="RRM_AKAP17A"/>
    <property type="match status" value="1"/>
</dbReference>
<feature type="compositionally biased region" description="Acidic residues" evidence="2">
    <location>
        <begin position="835"/>
        <end position="857"/>
    </location>
</feature>
<dbReference type="InterPro" id="IPR000504">
    <property type="entry name" value="RRM_dom"/>
</dbReference>
<organism evidence="4 5">
    <name type="scientific">Leptobrachium leishanense</name>
    <name type="common">Leishan spiny toad</name>
    <dbReference type="NCBI Taxonomy" id="445787"/>
    <lineage>
        <taxon>Eukaryota</taxon>
        <taxon>Metazoa</taxon>
        <taxon>Chordata</taxon>
        <taxon>Craniata</taxon>
        <taxon>Vertebrata</taxon>
        <taxon>Euteleostomi</taxon>
        <taxon>Amphibia</taxon>
        <taxon>Batrachia</taxon>
        <taxon>Anura</taxon>
        <taxon>Pelobatoidea</taxon>
        <taxon>Megophryidae</taxon>
        <taxon>Leptobrachium</taxon>
    </lineage>
</organism>
<keyword evidence="1" id="KW-0694">RNA-binding</keyword>
<feature type="region of interest" description="Disordered" evidence="2">
    <location>
        <begin position="651"/>
        <end position="672"/>
    </location>
</feature>
<proteinExistence type="predicted"/>
<dbReference type="Ensembl" id="ENSLLET00000023849.1">
    <property type="protein sequence ID" value="ENSLLEP00000022975.1"/>
    <property type="gene ID" value="ENSLLEG00000014585.1"/>
</dbReference>
<dbReference type="PROSITE" id="PS50102">
    <property type="entry name" value="RRM"/>
    <property type="match status" value="1"/>
</dbReference>
<evidence type="ECO:0000313" key="4">
    <source>
        <dbReference type="Ensembl" id="ENSLLEP00000022975.1"/>
    </source>
</evidence>
<feature type="region of interest" description="Disordered" evidence="2">
    <location>
        <begin position="396"/>
        <end position="420"/>
    </location>
</feature>
<dbReference type="OrthoDB" id="1918237at2759"/>
<dbReference type="Pfam" id="PF25015">
    <property type="entry name" value="RBD_AKAP-17A"/>
    <property type="match status" value="1"/>
</dbReference>
<sequence length="900" mass="104844">MAVITVHDKSDAVELSATHRLCLKPRARLLITVVLPEDKDPCRPVSNWEVVEQVKNLVIPDHFSFIKVTKSAKGFIRLKSEADSKRLAHVFQAKLNGQSVTINSFDEPLRVEVSESPIENPTAQELQYLLQESENDHVDDVAPPPCIHVAGMPCKWFSTWGSSIEKPSEDILRSVFEKYGSLAHIDIPMLDPYREEAVGSFNALIPGGLQTFDAFIQYEEKASCVGAMQALEGMKLMFTGEDGKSLSCDIKVTLDTTEHFSEEAISRRNAERLKLQELEQQRKQEKEEEELKRKRKALEQKYRARRRRAKLKRRLQKQKSSNQCPVQDNDISADGVEDTPEWEERKLLLAQRRVESIKLLTSLLDKINDLVQRRAISEEPMDCDATEECSEYSIPSCSTTTEEGTSKHEPVTEDGLESDNSKSYLQNIHKPQVKRKQKSFPSKNNWKCNSNYFASVEHENELEDIEVECFERQLLKLPRTVLNKSCYKRLKVYETDEFINYLLNYYHCPEYARLFLDTIDCENKSWCQRIVLCNGNGFKVKLKNVNGQLAEVEYMPETKDRVSETCSGWKMDITKAQKHPKDMPNHQMLPDQFTEHSTRGEQVERFDGLKSHWAKDHREDCQRMCKDGDDTQSSESDHELKDVLEEISSTSEYFSEELSDDASERPRNVKKIPRKPKNVTRVKKIKPCCIPDYNKICQHKDILGRFLHSYSVRKSLKKHLRYKQLCKCRKCFRPLNHTRADESDTEIETEDSLVWKKKRITKKPYRHCLVEDQGHHKKHSFSETSQSGSWETHHHEKDRHVSKRMGHDGDRRWKSNRPPDHWEYYCQGDASPSSEGDESWSVEQDESTSQEQDESSLDYEKSHKRLISRPRPQTNKKKQERLSSKSSFNDCLDWEQYFYR</sequence>
<evidence type="ECO:0000259" key="3">
    <source>
        <dbReference type="PROSITE" id="PS50102"/>
    </source>
</evidence>
<accession>A0A8C5PHS2</accession>
<feature type="compositionally biased region" description="Basic and acidic residues" evidence="2">
    <location>
        <begin position="791"/>
        <end position="823"/>
    </location>
</feature>
<feature type="domain" description="RRM" evidence="3">
    <location>
        <begin position="145"/>
        <end position="253"/>
    </location>
</feature>
<dbReference type="PANTHER" id="PTHR12484">
    <property type="entry name" value="B-LYMPHOCYTE ANTIGEN-RELATED"/>
    <property type="match status" value="1"/>
</dbReference>
<evidence type="ECO:0000256" key="2">
    <source>
        <dbReference type="SAM" id="MobiDB-lite"/>
    </source>
</evidence>
<feature type="region of interest" description="Disordered" evidence="2">
    <location>
        <begin position="774"/>
        <end position="886"/>
    </location>
</feature>
<feature type="compositionally biased region" description="Polar residues" evidence="2">
    <location>
        <begin position="320"/>
        <end position="330"/>
    </location>
</feature>
<dbReference type="GO" id="GO:0003723">
    <property type="term" value="F:RNA binding"/>
    <property type="evidence" value="ECO:0007669"/>
    <property type="project" value="UniProtKB-UniRule"/>
</dbReference>
<dbReference type="InterPro" id="IPR056852">
    <property type="entry name" value="AK17A/B"/>
</dbReference>
<dbReference type="GeneTree" id="ENSGT00440000039314"/>
<evidence type="ECO:0000313" key="5">
    <source>
        <dbReference type="Proteomes" id="UP000694569"/>
    </source>
</evidence>
<name>A0A8C5PHS2_9ANUR</name>
<feature type="compositionally biased region" description="Basic residues" evidence="2">
    <location>
        <begin position="862"/>
        <end position="879"/>
    </location>
</feature>
<dbReference type="AlphaFoldDB" id="A0A8C5PHS2"/>
<feature type="region of interest" description="Disordered" evidence="2">
    <location>
        <begin position="309"/>
        <end position="337"/>
    </location>
</feature>
<evidence type="ECO:0000256" key="1">
    <source>
        <dbReference type="PROSITE-ProRule" id="PRU00176"/>
    </source>
</evidence>